<dbReference type="KEGG" id="qsa:O6P43_033775"/>
<dbReference type="EMBL" id="JARAOO010000014">
    <property type="protein sequence ID" value="KAJ7944371.1"/>
    <property type="molecule type" value="Genomic_DNA"/>
</dbReference>
<comment type="caution">
    <text evidence="2">The sequence shown here is derived from an EMBL/GenBank/DDBJ whole genome shotgun (WGS) entry which is preliminary data.</text>
</comment>
<proteinExistence type="predicted"/>
<evidence type="ECO:0000256" key="1">
    <source>
        <dbReference type="SAM" id="MobiDB-lite"/>
    </source>
</evidence>
<gene>
    <name evidence="2" type="ORF">O6P43_033775</name>
</gene>
<feature type="region of interest" description="Disordered" evidence="1">
    <location>
        <begin position="80"/>
        <end position="103"/>
    </location>
</feature>
<accession>A0AAD7KSG8</accession>
<feature type="compositionally biased region" description="Polar residues" evidence="1">
    <location>
        <begin position="17"/>
        <end position="33"/>
    </location>
</feature>
<protein>
    <submittedName>
        <fullName evidence="2">Histone-lysine N-methyltransferase</fullName>
    </submittedName>
</protein>
<evidence type="ECO:0000313" key="3">
    <source>
        <dbReference type="Proteomes" id="UP001163823"/>
    </source>
</evidence>
<dbReference type="AlphaFoldDB" id="A0AAD7KSG8"/>
<dbReference type="Proteomes" id="UP001163823">
    <property type="component" value="Chromosome 14"/>
</dbReference>
<dbReference type="PANTHER" id="PTHR35324">
    <property type="entry name" value="BNAA08G03750D PROTEIN"/>
    <property type="match status" value="1"/>
</dbReference>
<feature type="region of interest" description="Disordered" evidence="1">
    <location>
        <begin position="1"/>
        <end position="33"/>
    </location>
</feature>
<dbReference type="PANTHER" id="PTHR35324:SF4">
    <property type="entry name" value="EXPRESSED PROTEIN"/>
    <property type="match status" value="1"/>
</dbReference>
<name>A0AAD7KSG8_QUISA</name>
<evidence type="ECO:0000313" key="2">
    <source>
        <dbReference type="EMBL" id="KAJ7944371.1"/>
    </source>
</evidence>
<feature type="compositionally biased region" description="Polar residues" evidence="1">
    <location>
        <begin position="1"/>
        <end position="10"/>
    </location>
</feature>
<organism evidence="2 3">
    <name type="scientific">Quillaja saponaria</name>
    <name type="common">Soap bark tree</name>
    <dbReference type="NCBI Taxonomy" id="32244"/>
    <lineage>
        <taxon>Eukaryota</taxon>
        <taxon>Viridiplantae</taxon>
        <taxon>Streptophyta</taxon>
        <taxon>Embryophyta</taxon>
        <taxon>Tracheophyta</taxon>
        <taxon>Spermatophyta</taxon>
        <taxon>Magnoliopsida</taxon>
        <taxon>eudicotyledons</taxon>
        <taxon>Gunneridae</taxon>
        <taxon>Pentapetalae</taxon>
        <taxon>rosids</taxon>
        <taxon>fabids</taxon>
        <taxon>Fabales</taxon>
        <taxon>Quillajaceae</taxon>
        <taxon>Quillaja</taxon>
    </lineage>
</organism>
<keyword evidence="3" id="KW-1185">Reference proteome</keyword>
<reference evidence="2" key="1">
    <citation type="journal article" date="2023" name="Science">
        <title>Elucidation of the pathway for biosynthesis of saponin adjuvants from the soapbark tree.</title>
        <authorList>
            <person name="Reed J."/>
            <person name="Orme A."/>
            <person name="El-Demerdash A."/>
            <person name="Owen C."/>
            <person name="Martin L.B.B."/>
            <person name="Misra R.C."/>
            <person name="Kikuchi S."/>
            <person name="Rejzek M."/>
            <person name="Martin A.C."/>
            <person name="Harkess A."/>
            <person name="Leebens-Mack J."/>
            <person name="Louveau T."/>
            <person name="Stephenson M.J."/>
            <person name="Osbourn A."/>
        </authorList>
    </citation>
    <scope>NUCLEOTIDE SEQUENCE</scope>
    <source>
        <strain evidence="2">S10</strain>
    </source>
</reference>
<sequence length="103" mass="11408">MIPNSRASFSETEKVGMNSQLENKNSESPGPITSQLFLKSASANHASSQNLDKQAVLRRIRYHKSLNKVRSTFQALFSSSKANTTSDVQDQKRVQEDDAFSAS</sequence>